<keyword evidence="7" id="KW-0699">rRNA-binding</keyword>
<dbReference type="GO" id="GO:0032040">
    <property type="term" value="C:small-subunit processome"/>
    <property type="evidence" value="ECO:0007669"/>
    <property type="project" value="TreeGrafter"/>
</dbReference>
<dbReference type="Gene3D" id="3.40.1280.10">
    <property type="match status" value="1"/>
</dbReference>
<dbReference type="PANTHER" id="PTHR12636">
    <property type="entry name" value="NEP1/MRA1"/>
    <property type="match status" value="1"/>
</dbReference>
<dbReference type="Pfam" id="PF03587">
    <property type="entry name" value="EMG1"/>
    <property type="match status" value="1"/>
</dbReference>
<dbReference type="PANTHER" id="PTHR12636:SF5">
    <property type="entry name" value="RIBOSOMAL RNA SMALL SUBUNIT METHYLTRANSFERASE NEP1"/>
    <property type="match status" value="1"/>
</dbReference>
<dbReference type="EMBL" id="BLXT01006675">
    <property type="protein sequence ID" value="GFO32722.1"/>
    <property type="molecule type" value="Genomic_DNA"/>
</dbReference>
<dbReference type="SUPFAM" id="SSF75217">
    <property type="entry name" value="alpha/beta knot"/>
    <property type="match status" value="1"/>
</dbReference>
<gene>
    <name evidence="9" type="ORF">PoB_005922700</name>
</gene>
<evidence type="ECO:0000256" key="2">
    <source>
        <dbReference type="ARBA" id="ARBA00022517"/>
    </source>
</evidence>
<evidence type="ECO:0000256" key="7">
    <source>
        <dbReference type="ARBA" id="ARBA00022730"/>
    </source>
</evidence>
<dbReference type="InterPro" id="IPR005304">
    <property type="entry name" value="Rbsml_bgen_MeTrfase_EMG1/NEP1"/>
</dbReference>
<protein>
    <submittedName>
        <fullName evidence="9">Ribosomal RNA small subunit methyltransferase nep1-like</fullName>
    </submittedName>
</protein>
<keyword evidence="6" id="KW-0949">S-adenosyl-L-methionine</keyword>
<reference evidence="9 10" key="1">
    <citation type="journal article" date="2021" name="Elife">
        <title>Chloroplast acquisition without the gene transfer in kleptoplastic sea slugs, Plakobranchus ocellatus.</title>
        <authorList>
            <person name="Maeda T."/>
            <person name="Takahashi S."/>
            <person name="Yoshida T."/>
            <person name="Shimamura S."/>
            <person name="Takaki Y."/>
            <person name="Nagai Y."/>
            <person name="Toyoda A."/>
            <person name="Suzuki Y."/>
            <person name="Arimoto A."/>
            <person name="Ishii H."/>
            <person name="Satoh N."/>
            <person name="Nishiyama T."/>
            <person name="Hasebe M."/>
            <person name="Maruyama T."/>
            <person name="Minagawa J."/>
            <person name="Obokata J."/>
            <person name="Shigenobu S."/>
        </authorList>
    </citation>
    <scope>NUCLEOTIDE SEQUENCE [LARGE SCALE GENOMIC DNA]</scope>
</reference>
<evidence type="ECO:0000256" key="8">
    <source>
        <dbReference type="ARBA" id="ARBA00022884"/>
    </source>
</evidence>
<keyword evidence="4 9" id="KW-0489">Methyltransferase</keyword>
<evidence type="ECO:0000256" key="4">
    <source>
        <dbReference type="ARBA" id="ARBA00022603"/>
    </source>
</evidence>
<dbReference type="Proteomes" id="UP000735302">
    <property type="component" value="Unassembled WGS sequence"/>
</dbReference>
<comment type="similarity">
    <text evidence="1">Belongs to the class IV-like SAM-binding methyltransferase superfamily. RNA methyltransferase NEP1 family.</text>
</comment>
<evidence type="ECO:0000313" key="9">
    <source>
        <dbReference type="EMBL" id="GFO32722.1"/>
    </source>
</evidence>
<evidence type="ECO:0000256" key="1">
    <source>
        <dbReference type="ARBA" id="ARBA00008115"/>
    </source>
</evidence>
<dbReference type="GO" id="GO:0019843">
    <property type="term" value="F:rRNA binding"/>
    <property type="evidence" value="ECO:0007669"/>
    <property type="project" value="UniProtKB-KW"/>
</dbReference>
<dbReference type="GO" id="GO:0070475">
    <property type="term" value="P:rRNA base methylation"/>
    <property type="evidence" value="ECO:0007669"/>
    <property type="project" value="InterPro"/>
</dbReference>
<keyword evidence="5" id="KW-0808">Transferase</keyword>
<evidence type="ECO:0000256" key="6">
    <source>
        <dbReference type="ARBA" id="ARBA00022691"/>
    </source>
</evidence>
<proteinExistence type="inferred from homology"/>
<keyword evidence="10" id="KW-1185">Reference proteome</keyword>
<keyword evidence="8" id="KW-0694">RNA-binding</keyword>
<keyword evidence="2" id="KW-0690">Ribosome biogenesis</keyword>
<comment type="caution">
    <text evidence="9">The sequence shown here is derived from an EMBL/GenBank/DDBJ whole genome shotgun (WGS) entry which is preliminary data.</text>
</comment>
<dbReference type="GO" id="GO:0070037">
    <property type="term" value="F:rRNA (pseudouridine) methyltransferase activity"/>
    <property type="evidence" value="ECO:0007669"/>
    <property type="project" value="InterPro"/>
</dbReference>
<evidence type="ECO:0000256" key="5">
    <source>
        <dbReference type="ARBA" id="ARBA00022679"/>
    </source>
</evidence>
<dbReference type="InterPro" id="IPR029026">
    <property type="entry name" value="tRNA_m1G_MTases_N"/>
</dbReference>
<organism evidence="9 10">
    <name type="scientific">Plakobranchus ocellatus</name>
    <dbReference type="NCBI Taxonomy" id="259542"/>
    <lineage>
        <taxon>Eukaryota</taxon>
        <taxon>Metazoa</taxon>
        <taxon>Spiralia</taxon>
        <taxon>Lophotrochozoa</taxon>
        <taxon>Mollusca</taxon>
        <taxon>Gastropoda</taxon>
        <taxon>Heterobranchia</taxon>
        <taxon>Euthyneura</taxon>
        <taxon>Panpulmonata</taxon>
        <taxon>Sacoglossa</taxon>
        <taxon>Placobranchoidea</taxon>
        <taxon>Plakobranchidae</taxon>
        <taxon>Plakobranchus</taxon>
    </lineage>
</organism>
<evidence type="ECO:0000313" key="10">
    <source>
        <dbReference type="Proteomes" id="UP000735302"/>
    </source>
</evidence>
<sequence>MKTLVWTVMTYRAEGWTIKKKQEKKINSAEMWFYRRLLRISWRERRTDQIQLLDKLSIRASDGPQKLLKVIKNPVSDHLPTGCLKVAMSYNADKIIDVRDVAPKEKPAVFVIGAMAHGSVNPDYTEASYSISNYPLSAAITCSKVCSAFEEVWGIK</sequence>
<name>A0AAV4CLZ7_9GAST</name>
<evidence type="ECO:0000256" key="3">
    <source>
        <dbReference type="ARBA" id="ARBA00022552"/>
    </source>
</evidence>
<accession>A0AAV4CLZ7</accession>
<dbReference type="AlphaFoldDB" id="A0AAV4CLZ7"/>
<dbReference type="InterPro" id="IPR029028">
    <property type="entry name" value="Alpha/beta_knot_MTases"/>
</dbReference>
<keyword evidence="3" id="KW-0698">rRNA processing</keyword>